<protein>
    <recommendedName>
        <fullName evidence="4">Outer membrane protein beta-barrel domain-containing protein</fullName>
    </recommendedName>
</protein>
<keyword evidence="2" id="KW-0732">Signal</keyword>
<feature type="region of interest" description="Disordered" evidence="1">
    <location>
        <begin position="38"/>
        <end position="68"/>
    </location>
</feature>
<evidence type="ECO:0000256" key="2">
    <source>
        <dbReference type="SAM" id="SignalP"/>
    </source>
</evidence>
<feature type="chain" id="PRO_5003217664" description="Outer membrane protein beta-barrel domain-containing protein" evidence="2">
    <location>
        <begin position="35"/>
        <end position="259"/>
    </location>
</feature>
<evidence type="ECO:0008006" key="4">
    <source>
        <dbReference type="Google" id="ProtNLM"/>
    </source>
</evidence>
<evidence type="ECO:0000313" key="3">
    <source>
        <dbReference type="EMBL" id="ADI21486.1"/>
    </source>
</evidence>
<feature type="compositionally biased region" description="Low complexity" evidence="1">
    <location>
        <begin position="47"/>
        <end position="62"/>
    </location>
</feature>
<evidence type="ECO:0000256" key="1">
    <source>
        <dbReference type="SAM" id="MobiDB-lite"/>
    </source>
</evidence>
<reference evidence="3" key="1">
    <citation type="submission" date="2010-01" db="EMBL/GenBank/DDBJ databases">
        <title>Genome fragments of uncultured bacteria from the North Pacific subtropical Gyre.</title>
        <authorList>
            <person name="Pham V.D."/>
            <person name="Delong E.F."/>
        </authorList>
    </citation>
    <scope>NUCLEOTIDE SEQUENCE</scope>
</reference>
<dbReference type="AlphaFoldDB" id="E7C212"/>
<dbReference type="EMBL" id="GU567956">
    <property type="protein sequence ID" value="ADI21486.1"/>
    <property type="molecule type" value="Genomic_DNA"/>
</dbReference>
<name>E7C212_9BACT</name>
<proteinExistence type="predicted"/>
<organism evidence="3">
    <name type="scientific">uncultured myxobacterium HF0070_11L13</name>
    <dbReference type="NCBI Taxonomy" id="723554"/>
    <lineage>
        <taxon>Bacteria</taxon>
        <taxon>Pseudomonadati</taxon>
        <taxon>Myxococcota</taxon>
        <taxon>Myxococcia</taxon>
        <taxon>Myxococcales</taxon>
        <taxon>environmental samples</taxon>
    </lineage>
</organism>
<accession>E7C212</accession>
<sequence length="259" mass="27754">MNKNLILRIFRQMTSGINFAAFALIILYSTEARAQNAENPATSIPQSETSTAAKPTTSPARPQTVAPRVRGLTWSVTTNRTPTRGGIIHGTMGFSGLPRLSYHHVIQPNLSVGGLASFDYGHNHPSGSFEGGLLLGVPVKYRRSLGNFDLGLSGILGIRFPGPKARDAAILIEAEANVGKAIFHRFIVGGGVTVPLWMGFGNRDLVFDVPLLLGPFVEFHVTPPLALTFEAKAGPYLTSQTARSTSLGLRASMGIAYRL</sequence>
<feature type="signal peptide" evidence="2">
    <location>
        <begin position="1"/>
        <end position="34"/>
    </location>
</feature>